<name>W6M992_9GAMM</name>
<sequence length="228" mass="24252">MQMQMTASGSPGGRAHRCPLQRLALRHPRPTPPQRRTRFQKGRDLSQRARFSLLSGPVLAALLVAVAGCASGPRESDLLPDEGPTTLETYERHLSGQAALPHAERTSPARTGSERDGPAGSEDTQPMQRAVPRETTVPLNAPTPGAIRVAWRGAEAAALGDAASSGSLAALGALQQDFQRLPNPEIVGYVYPHLSGDLPVPGYYTAFPLREGLYYARPGEGLYSGVAP</sequence>
<accession>W6M992</accession>
<protein>
    <recommendedName>
        <fullName evidence="4">Lipoprotein</fullName>
    </recommendedName>
</protein>
<gene>
    <name evidence="2" type="ORF">BN873_280006</name>
</gene>
<organism evidence="2 3">
    <name type="scientific">Candidatus Competibacter denitrificans Run_A_D11</name>
    <dbReference type="NCBI Taxonomy" id="1400863"/>
    <lineage>
        <taxon>Bacteria</taxon>
        <taxon>Pseudomonadati</taxon>
        <taxon>Pseudomonadota</taxon>
        <taxon>Gammaproteobacteria</taxon>
        <taxon>Candidatus Competibacteraceae</taxon>
        <taxon>Candidatus Competibacter</taxon>
    </lineage>
</organism>
<evidence type="ECO:0008006" key="4">
    <source>
        <dbReference type="Google" id="ProtNLM"/>
    </source>
</evidence>
<reference evidence="2" key="1">
    <citation type="submission" date="2013-07" db="EMBL/GenBank/DDBJ databases">
        <authorList>
            <person name="McIlroy S."/>
        </authorList>
    </citation>
    <scope>NUCLEOTIDE SEQUENCE [LARGE SCALE GENOMIC DNA]</scope>
    <source>
        <strain evidence="2">Run_A_D11</strain>
    </source>
</reference>
<reference evidence="2" key="2">
    <citation type="submission" date="2014-03" db="EMBL/GenBank/DDBJ databases">
        <title>Candidatus Competibacter-lineage genomes retrieved from metagenomes reveal functional metabolic diversity.</title>
        <authorList>
            <person name="McIlroy S.J."/>
            <person name="Albertsen M."/>
            <person name="Andresen E.K."/>
            <person name="Saunders A.M."/>
            <person name="Kristiansen R."/>
            <person name="Stokholm-Bjerregaard M."/>
            <person name="Nielsen K.L."/>
            <person name="Nielsen P.H."/>
        </authorList>
    </citation>
    <scope>NUCLEOTIDE SEQUENCE</scope>
    <source>
        <strain evidence="2">Run_A_D11</strain>
    </source>
</reference>
<evidence type="ECO:0000256" key="1">
    <source>
        <dbReference type="SAM" id="MobiDB-lite"/>
    </source>
</evidence>
<dbReference type="Proteomes" id="UP000035760">
    <property type="component" value="Unassembled WGS sequence"/>
</dbReference>
<feature type="compositionally biased region" description="Basic and acidic residues" evidence="1">
    <location>
        <begin position="102"/>
        <end position="117"/>
    </location>
</feature>
<dbReference type="AlphaFoldDB" id="W6M992"/>
<evidence type="ECO:0000313" key="3">
    <source>
        <dbReference type="Proteomes" id="UP000035760"/>
    </source>
</evidence>
<evidence type="ECO:0000313" key="2">
    <source>
        <dbReference type="EMBL" id="CDI02320.1"/>
    </source>
</evidence>
<keyword evidence="3" id="KW-1185">Reference proteome</keyword>
<feature type="region of interest" description="Disordered" evidence="1">
    <location>
        <begin position="23"/>
        <end position="44"/>
    </location>
</feature>
<dbReference type="EMBL" id="CBTJ020000034">
    <property type="protein sequence ID" value="CDI02320.1"/>
    <property type="molecule type" value="Genomic_DNA"/>
</dbReference>
<feature type="compositionally biased region" description="Basic residues" evidence="1">
    <location>
        <begin position="23"/>
        <end position="40"/>
    </location>
</feature>
<proteinExistence type="predicted"/>
<feature type="region of interest" description="Disordered" evidence="1">
    <location>
        <begin position="96"/>
        <end position="142"/>
    </location>
</feature>
<dbReference type="STRING" id="1400863.BN873_280006"/>
<comment type="caution">
    <text evidence="2">The sequence shown here is derived from an EMBL/GenBank/DDBJ whole genome shotgun (WGS) entry which is preliminary data.</text>
</comment>